<name>A0ABU7XWP0_9FLAO</name>
<gene>
    <name evidence="13" type="ORF">N1F79_18630</name>
</gene>
<evidence type="ECO:0000256" key="2">
    <source>
        <dbReference type="ARBA" id="ARBA00001913"/>
    </source>
</evidence>
<keyword evidence="6 10" id="KW-0378">Hydrolase</keyword>
<dbReference type="Gene3D" id="2.60.120.260">
    <property type="entry name" value="Galactose-binding domain-like"/>
    <property type="match status" value="1"/>
</dbReference>
<feature type="domain" description="Beta galactosidase small chain/" evidence="12">
    <location>
        <begin position="760"/>
        <end position="1030"/>
    </location>
</feature>
<dbReference type="InterPro" id="IPR017853">
    <property type="entry name" value="GH"/>
</dbReference>
<proteinExistence type="inferred from homology"/>
<comment type="catalytic activity">
    <reaction evidence="1 10">
        <text>Hydrolysis of terminal non-reducing beta-D-galactose residues in beta-D-galactosides.</text>
        <dbReference type="EC" id="3.2.1.23"/>
    </reaction>
</comment>
<comment type="caution">
    <text evidence="13">The sequence shown here is derived from an EMBL/GenBank/DDBJ whole genome shotgun (WGS) entry which is preliminary data.</text>
</comment>
<dbReference type="SUPFAM" id="SSF51445">
    <property type="entry name" value="(Trans)glycosidases"/>
    <property type="match status" value="1"/>
</dbReference>
<evidence type="ECO:0000256" key="11">
    <source>
        <dbReference type="SAM" id="SignalP"/>
    </source>
</evidence>
<dbReference type="PANTHER" id="PTHR46323:SF2">
    <property type="entry name" value="BETA-GALACTOSIDASE"/>
    <property type="match status" value="1"/>
</dbReference>
<dbReference type="RefSeq" id="WP_303307439.1">
    <property type="nucleotide sequence ID" value="NZ_JAODOP010000004.1"/>
</dbReference>
<dbReference type="EC" id="3.2.1.23" evidence="5 10"/>
<feature type="signal peptide" evidence="11">
    <location>
        <begin position="1"/>
        <end position="25"/>
    </location>
</feature>
<organism evidence="13 14">
    <name type="scientific">Flavivirga spongiicola</name>
    <dbReference type="NCBI Taxonomy" id="421621"/>
    <lineage>
        <taxon>Bacteria</taxon>
        <taxon>Pseudomonadati</taxon>
        <taxon>Bacteroidota</taxon>
        <taxon>Flavobacteriia</taxon>
        <taxon>Flavobacteriales</taxon>
        <taxon>Flavobacteriaceae</taxon>
        <taxon>Flavivirga</taxon>
    </lineage>
</organism>
<dbReference type="InterPro" id="IPR032312">
    <property type="entry name" value="LacZ_4"/>
</dbReference>
<evidence type="ECO:0000256" key="5">
    <source>
        <dbReference type="ARBA" id="ARBA00012756"/>
    </source>
</evidence>
<dbReference type="Pfam" id="PF00703">
    <property type="entry name" value="Glyco_hydro_2"/>
    <property type="match status" value="1"/>
</dbReference>
<evidence type="ECO:0000256" key="8">
    <source>
        <dbReference type="ARBA" id="ARBA00023295"/>
    </source>
</evidence>
<dbReference type="InterPro" id="IPR023232">
    <property type="entry name" value="Glyco_hydro_2_AS"/>
</dbReference>
<dbReference type="InterPro" id="IPR036156">
    <property type="entry name" value="Beta-gal/glucu_dom_sf"/>
</dbReference>
<dbReference type="SUPFAM" id="SSF49303">
    <property type="entry name" value="beta-Galactosidase/glucuronidase domain"/>
    <property type="match status" value="2"/>
</dbReference>
<evidence type="ECO:0000256" key="6">
    <source>
        <dbReference type="ARBA" id="ARBA00022801"/>
    </source>
</evidence>
<feature type="chain" id="PRO_5047299443" description="Beta-galactosidase" evidence="11">
    <location>
        <begin position="26"/>
        <end position="1051"/>
    </location>
</feature>
<comment type="subunit">
    <text evidence="4">Monomer.</text>
</comment>
<dbReference type="InterPro" id="IPR006102">
    <property type="entry name" value="Ig-like_GH2"/>
</dbReference>
<dbReference type="InterPro" id="IPR013783">
    <property type="entry name" value="Ig-like_fold"/>
</dbReference>
<reference evidence="13 14" key="1">
    <citation type="submission" date="2022-09" db="EMBL/GenBank/DDBJ databases">
        <title>Genome sequencing of Flavivirga sp. MEBiC05379.</title>
        <authorList>
            <person name="Oh H.-M."/>
            <person name="Kwon K.K."/>
            <person name="Park M.J."/>
            <person name="Yang S.-H."/>
        </authorList>
    </citation>
    <scope>NUCLEOTIDE SEQUENCE [LARGE SCALE GENOMIC DNA]</scope>
    <source>
        <strain evidence="13 14">MEBiC05379</strain>
    </source>
</reference>
<evidence type="ECO:0000313" key="14">
    <source>
        <dbReference type="Proteomes" id="UP001337305"/>
    </source>
</evidence>
<dbReference type="SMART" id="SM01038">
    <property type="entry name" value="Bgal_small_N"/>
    <property type="match status" value="1"/>
</dbReference>
<dbReference type="Gene3D" id="3.20.20.80">
    <property type="entry name" value="Glycosidases"/>
    <property type="match status" value="1"/>
</dbReference>
<dbReference type="InterPro" id="IPR011013">
    <property type="entry name" value="Gal_mutarotase_sf_dom"/>
</dbReference>
<accession>A0ABU7XWP0</accession>
<dbReference type="EMBL" id="JAODOP010000004">
    <property type="protein sequence ID" value="MEF3835146.1"/>
    <property type="molecule type" value="Genomic_DNA"/>
</dbReference>
<dbReference type="InterPro" id="IPR014718">
    <property type="entry name" value="GH-type_carb-bd"/>
</dbReference>
<keyword evidence="7" id="KW-0106">Calcium</keyword>
<evidence type="ECO:0000256" key="9">
    <source>
        <dbReference type="ARBA" id="ARBA00032230"/>
    </source>
</evidence>
<dbReference type="Pfam" id="PF02837">
    <property type="entry name" value="Glyco_hydro_2_N"/>
    <property type="match status" value="1"/>
</dbReference>
<dbReference type="InterPro" id="IPR023230">
    <property type="entry name" value="Glyco_hydro_2_CS"/>
</dbReference>
<comment type="similarity">
    <text evidence="3 10">Belongs to the glycosyl hydrolase 2 family.</text>
</comment>
<evidence type="ECO:0000256" key="1">
    <source>
        <dbReference type="ARBA" id="ARBA00001412"/>
    </source>
</evidence>
<dbReference type="InterPro" id="IPR006101">
    <property type="entry name" value="Glyco_hydro_2"/>
</dbReference>
<dbReference type="InterPro" id="IPR050347">
    <property type="entry name" value="Bact_Beta-galactosidase"/>
</dbReference>
<dbReference type="Gene3D" id="2.70.98.10">
    <property type="match status" value="1"/>
</dbReference>
<sequence>MRNKFLLKTKSLLVVCTLIVGSMHAQSLYDWENPKVISRNKQDAHCTLMPFANRTSAINNIRSESPWRQSLNGLWKFNWVRKPESRPKDFYKTDFDDSNWDKIPVPSNWELQGYGIPIYTNINYPFPADPPKIPHNYNPVGSYLKTFTIPESWDGRRVILHFGAVRSAFYCWINGKKVGYSQGSKTPAEFDVTEFIKKGDNTLAVEVYRWSDGSYLEDQDFWRLSGIDRDVYLYATPKTYIKDYFIRSGLTKNYQNGILNVAVKLESVEKVNLKDYQVRLELIDESHKSLLDVQIEAEDKNGLLTFEKIIPNIKTWTAETPNLYTAILYLTNSLGQTAEILSSKTGFRQVEVKSGQLLVNGKPIYVKGVNRHEHDEKTGHVVSEASMIEDIKLMKQNNINTVRTSHYPNDPRWYELCNIYGLYVIDEANIETHGMGWEVELNMIAKDTFWLESHLDRIKRMVERDKNHPCIISWSLGNESGDGINFQEGYKWIKQRDNTRTVQYERAFENPHTDIVAPMYTRIPQLIEYASKEQNRPLIMCEYAHAMGNSVGNLQDYWDAIEKYDVLQGGCIWDWMDQGLLKKNEYGEQFWAYGGDYGDAPNDNNFCLNGLVRPDRTPNPSLYEVKKVYQNIKVTPVDLLKGRITIENKFDFQDLNAVQGRWELKADGKTLQEGDIKKLNLKAKEKKPFKLNIKTPKLKAGTEYWLKVTFSLDENMLWAKKGHILAQDQFLVPYQTPKVIPLDFNEISDLAVQEHIDMISVSGSDFKIDLSRKTGAIVAIQYKNDVLLKQPLVPNFWRAPTDNDRGNKMPERLWDWKMASFNMHVKDFEIQQFNSKSVQINVTSTINNLDASYQTTYTIYGSGDILVANKFTVGDKKLSEMPRFGMQTEIDSSFNKVQWYGRGPHESYWDRKTAANVDVFSSMVNELDYNYLRPQEHGNRAGVRWASFQNREGLGLLIVGKPLLNISAWPYKQIDLENANHPYEIPSRNTTTLNIDYKQMGVGGDNSWGAKAHEKYMLNDKTYSYSFRLHLYDKNDSVQQSAKEILPKRKQ</sequence>
<dbReference type="Proteomes" id="UP001337305">
    <property type="component" value="Unassembled WGS sequence"/>
</dbReference>
<keyword evidence="11" id="KW-0732">Signal</keyword>
<evidence type="ECO:0000256" key="7">
    <source>
        <dbReference type="ARBA" id="ARBA00022837"/>
    </source>
</evidence>
<evidence type="ECO:0000259" key="12">
    <source>
        <dbReference type="SMART" id="SM01038"/>
    </source>
</evidence>
<keyword evidence="14" id="KW-1185">Reference proteome</keyword>
<dbReference type="PANTHER" id="PTHR46323">
    <property type="entry name" value="BETA-GALACTOSIDASE"/>
    <property type="match status" value="1"/>
</dbReference>
<dbReference type="Pfam" id="PF02929">
    <property type="entry name" value="Bgal_small_N"/>
    <property type="match status" value="1"/>
</dbReference>
<dbReference type="InterPro" id="IPR006103">
    <property type="entry name" value="Glyco_hydro_2_cat"/>
</dbReference>
<dbReference type="Pfam" id="PF16353">
    <property type="entry name" value="LacZ_4"/>
    <property type="match status" value="1"/>
</dbReference>
<protein>
    <recommendedName>
        <fullName evidence="5 10">Beta-galactosidase</fullName>
        <ecNumber evidence="5 10">3.2.1.23</ecNumber>
    </recommendedName>
    <alternativeName>
        <fullName evidence="9 10">Lactase</fullName>
    </alternativeName>
</protein>
<evidence type="ECO:0000256" key="3">
    <source>
        <dbReference type="ARBA" id="ARBA00007401"/>
    </source>
</evidence>
<dbReference type="SUPFAM" id="SSF74650">
    <property type="entry name" value="Galactose mutarotase-like"/>
    <property type="match status" value="1"/>
</dbReference>
<keyword evidence="8 10" id="KW-0326">Glycosidase</keyword>
<evidence type="ECO:0000256" key="4">
    <source>
        <dbReference type="ARBA" id="ARBA00011245"/>
    </source>
</evidence>
<dbReference type="PROSITE" id="PS00608">
    <property type="entry name" value="GLYCOSYL_HYDROL_F2_2"/>
    <property type="match status" value="1"/>
</dbReference>
<dbReference type="Gene3D" id="2.60.40.10">
    <property type="entry name" value="Immunoglobulins"/>
    <property type="match status" value="2"/>
</dbReference>
<evidence type="ECO:0000313" key="13">
    <source>
        <dbReference type="EMBL" id="MEF3835146.1"/>
    </source>
</evidence>
<dbReference type="Pfam" id="PF02836">
    <property type="entry name" value="Glyco_hydro_2_C"/>
    <property type="match status" value="1"/>
</dbReference>
<dbReference type="SUPFAM" id="SSF49785">
    <property type="entry name" value="Galactose-binding domain-like"/>
    <property type="match status" value="1"/>
</dbReference>
<dbReference type="InterPro" id="IPR008979">
    <property type="entry name" value="Galactose-bd-like_sf"/>
</dbReference>
<dbReference type="InterPro" id="IPR006104">
    <property type="entry name" value="Glyco_hydro_2_N"/>
</dbReference>
<comment type="cofactor">
    <cofactor evidence="2">
        <name>Ca(2+)</name>
        <dbReference type="ChEBI" id="CHEBI:29108"/>
    </cofactor>
</comment>
<dbReference type="PRINTS" id="PR00132">
    <property type="entry name" value="GLHYDRLASE2"/>
</dbReference>
<evidence type="ECO:0000256" key="10">
    <source>
        <dbReference type="RuleBase" id="RU361154"/>
    </source>
</evidence>
<dbReference type="InterPro" id="IPR004199">
    <property type="entry name" value="B-gal_small/dom_5"/>
</dbReference>
<dbReference type="PROSITE" id="PS00719">
    <property type="entry name" value="GLYCOSYL_HYDROL_F2_1"/>
    <property type="match status" value="1"/>
</dbReference>